<dbReference type="InterPro" id="IPR001680">
    <property type="entry name" value="WD40_rpt"/>
</dbReference>
<feature type="repeat" description="WD" evidence="9">
    <location>
        <begin position="63"/>
        <end position="105"/>
    </location>
</feature>
<dbReference type="RefSeq" id="XP_029633633.1">
    <property type="nucleotide sequence ID" value="XM_029777773.2"/>
</dbReference>
<dbReference type="SUPFAM" id="SSF50978">
    <property type="entry name" value="WD40 repeat-like"/>
    <property type="match status" value="1"/>
</dbReference>
<feature type="region of interest" description="Disordered" evidence="10">
    <location>
        <begin position="404"/>
        <end position="443"/>
    </location>
</feature>
<gene>
    <name evidence="13" type="primary">LOC115209387</name>
</gene>
<dbReference type="PANTHER" id="PTHR22851">
    <property type="entry name" value="U3 SMALL NUCLEOLAR RNA U3 SNORNA ASSOCIATED PROTEIN"/>
    <property type="match status" value="1"/>
</dbReference>
<evidence type="ECO:0000256" key="2">
    <source>
        <dbReference type="ARBA" id="ARBA00005649"/>
    </source>
</evidence>
<dbReference type="InterPro" id="IPR015943">
    <property type="entry name" value="WD40/YVTN_repeat-like_dom_sf"/>
</dbReference>
<feature type="repeat" description="WD" evidence="9">
    <location>
        <begin position="106"/>
        <end position="147"/>
    </location>
</feature>
<dbReference type="GO" id="GO:0016567">
    <property type="term" value="P:protein ubiquitination"/>
    <property type="evidence" value="ECO:0007669"/>
    <property type="project" value="UniProtKB-UniPathway"/>
</dbReference>
<feature type="domain" description="Sof1-like protein" evidence="11">
    <location>
        <begin position="354"/>
        <end position="437"/>
    </location>
</feature>
<dbReference type="GO" id="GO:0032040">
    <property type="term" value="C:small-subunit processome"/>
    <property type="evidence" value="ECO:0007669"/>
    <property type="project" value="TreeGrafter"/>
</dbReference>
<dbReference type="UniPathway" id="UPA00143"/>
<dbReference type="PROSITE" id="PS50294">
    <property type="entry name" value="WD_REPEATS_REGION"/>
    <property type="match status" value="2"/>
</dbReference>
<dbReference type="InterPro" id="IPR019775">
    <property type="entry name" value="WD40_repeat_CS"/>
</dbReference>
<dbReference type="Pfam" id="PF00400">
    <property type="entry name" value="WD40"/>
    <property type="match status" value="4"/>
</dbReference>
<evidence type="ECO:0000313" key="13">
    <source>
        <dbReference type="RefSeq" id="XP_029633633.1"/>
    </source>
</evidence>
<dbReference type="PANTHER" id="PTHR22851:SF0">
    <property type="entry name" value="DDB1- AND CUL4-ASSOCIATED FACTOR 13"/>
    <property type="match status" value="1"/>
</dbReference>
<comment type="similarity">
    <text evidence="2">Belongs to the WD repeat DCAF13/WDSOF1 family.</text>
</comment>
<evidence type="ECO:0000256" key="7">
    <source>
        <dbReference type="ARBA" id="ARBA00023274"/>
    </source>
</evidence>
<keyword evidence="12" id="KW-1185">Reference proteome</keyword>
<dbReference type="Pfam" id="PF04158">
    <property type="entry name" value="Sof1"/>
    <property type="match status" value="1"/>
</dbReference>
<evidence type="ECO:0000313" key="12">
    <source>
        <dbReference type="Proteomes" id="UP000515154"/>
    </source>
</evidence>
<evidence type="ECO:0000256" key="10">
    <source>
        <dbReference type="SAM" id="MobiDB-lite"/>
    </source>
</evidence>
<keyword evidence="5" id="KW-0677">Repeat</keyword>
<dbReference type="Gene3D" id="2.130.10.10">
    <property type="entry name" value="YVTN repeat-like/Quinoprotein amine dehydrogenase"/>
    <property type="match status" value="2"/>
</dbReference>
<evidence type="ECO:0000256" key="8">
    <source>
        <dbReference type="ARBA" id="ARBA00032239"/>
    </source>
</evidence>
<evidence type="ECO:0000259" key="11">
    <source>
        <dbReference type="Pfam" id="PF04158"/>
    </source>
</evidence>
<protein>
    <recommendedName>
        <fullName evidence="3">DDB1- and CUL4-associated factor 13</fullName>
    </recommendedName>
    <alternativeName>
        <fullName evidence="8">WD repeat and SOF domain-containing protein 1</fullName>
    </alternativeName>
</protein>
<dbReference type="PROSITE" id="PS00678">
    <property type="entry name" value="WD_REPEATS_1"/>
    <property type="match status" value="1"/>
</dbReference>
<dbReference type="InterPro" id="IPR051733">
    <property type="entry name" value="WD_repeat_DCAF13/WDSOF1"/>
</dbReference>
<evidence type="ECO:0000256" key="6">
    <source>
        <dbReference type="ARBA" id="ARBA00023242"/>
    </source>
</evidence>
<sequence length="443" mass="51626">MMKIKLLSRNPDDYLRETKDDIRKVARNFDPKFHPFEASREYVRALNATKLERTFAKPFIGCLEGHKDGLSVLKKHPTSLSTLLSGAHDGEVKVWNLPTRKSISTVQAHTGVVNSLCFHPKGKYFFTCGRDKTIKQWNLDEEFHIEEDPTNVILGQTLFHAIDHHWKDNIFATCGEQVDIWDESRAEPIRSYSWGVDSVQSLKFNPVEHHLLGATACDRSIILYDMRGTAPLRKVLLQLKSNALAWNPMEPFVFTVANEDYNLYSFDMRKLSKPTNIHVDHVNAVIDVDYCPTGREFVSAGWDKCIRIFACNMGHSREVYFTKRMQRVQQVQWSLDNKYILSGSDEMNIRIWKAQASEKLGPLKPREKAAFNYNEKLKEKFGHHPEIKRIARHRHVPKFIYRARKEIKTMKDSEKRKEKHRKIHSKPEEEKSTRQKVVLNVKK</sequence>
<keyword evidence="6" id="KW-0539">Nucleus</keyword>
<dbReference type="Proteomes" id="UP000515154">
    <property type="component" value="Linkage group LG3"/>
</dbReference>
<dbReference type="KEGG" id="osn:115209387"/>
<evidence type="ECO:0000256" key="9">
    <source>
        <dbReference type="PROSITE-ProRule" id="PRU00221"/>
    </source>
</evidence>
<name>A0A6P7S659_9MOLL</name>
<reference evidence="13" key="1">
    <citation type="submission" date="2025-08" db="UniProtKB">
        <authorList>
            <consortium name="RefSeq"/>
        </authorList>
    </citation>
    <scope>IDENTIFICATION</scope>
</reference>
<keyword evidence="7" id="KW-0687">Ribonucleoprotein</keyword>
<feature type="compositionally biased region" description="Basic and acidic residues" evidence="10">
    <location>
        <begin position="404"/>
        <end position="416"/>
    </location>
</feature>
<evidence type="ECO:0000256" key="1">
    <source>
        <dbReference type="ARBA" id="ARBA00004604"/>
    </source>
</evidence>
<dbReference type="FunFam" id="2.130.10.10:FF:000132">
    <property type="entry name" value="DDB1- and CUL4-associated factor 13"/>
    <property type="match status" value="1"/>
</dbReference>
<comment type="subcellular location">
    <subcellularLocation>
        <location evidence="1">Nucleus</location>
        <location evidence="1">Nucleolus</location>
    </subcellularLocation>
</comment>
<proteinExistence type="inferred from homology"/>
<dbReference type="InterPro" id="IPR036322">
    <property type="entry name" value="WD40_repeat_dom_sf"/>
</dbReference>
<dbReference type="InterPro" id="IPR020472">
    <property type="entry name" value="WD40_PAC1"/>
</dbReference>
<dbReference type="GO" id="GO:0000462">
    <property type="term" value="P:maturation of SSU-rRNA from tricistronic rRNA transcript (SSU-rRNA, 5.8S rRNA, LSU-rRNA)"/>
    <property type="evidence" value="ECO:0007669"/>
    <property type="project" value="TreeGrafter"/>
</dbReference>
<feature type="repeat" description="WD" evidence="9">
    <location>
        <begin position="321"/>
        <end position="362"/>
    </location>
</feature>
<accession>A0A6P7S659</accession>
<evidence type="ECO:0000256" key="4">
    <source>
        <dbReference type="ARBA" id="ARBA00022574"/>
    </source>
</evidence>
<organism evidence="12 13">
    <name type="scientific">Octopus sinensis</name>
    <name type="common">East Asian common octopus</name>
    <dbReference type="NCBI Taxonomy" id="2607531"/>
    <lineage>
        <taxon>Eukaryota</taxon>
        <taxon>Metazoa</taxon>
        <taxon>Spiralia</taxon>
        <taxon>Lophotrochozoa</taxon>
        <taxon>Mollusca</taxon>
        <taxon>Cephalopoda</taxon>
        <taxon>Coleoidea</taxon>
        <taxon>Octopodiformes</taxon>
        <taxon>Octopoda</taxon>
        <taxon>Incirrata</taxon>
        <taxon>Octopodidae</taxon>
        <taxon>Octopus</taxon>
    </lineage>
</organism>
<evidence type="ECO:0000256" key="5">
    <source>
        <dbReference type="ARBA" id="ARBA00022737"/>
    </source>
</evidence>
<dbReference type="AlphaFoldDB" id="A0A6P7S659"/>
<keyword evidence="4 9" id="KW-0853">WD repeat</keyword>
<evidence type="ECO:0000256" key="3">
    <source>
        <dbReference type="ARBA" id="ARBA00021762"/>
    </source>
</evidence>
<dbReference type="PRINTS" id="PR00320">
    <property type="entry name" value="GPROTEINBRPT"/>
</dbReference>
<dbReference type="SMART" id="SM00320">
    <property type="entry name" value="WD40"/>
    <property type="match status" value="5"/>
</dbReference>
<dbReference type="InterPro" id="IPR007287">
    <property type="entry name" value="Sof1"/>
</dbReference>
<dbReference type="PROSITE" id="PS50082">
    <property type="entry name" value="WD_REPEATS_2"/>
    <property type="match status" value="3"/>
</dbReference>